<dbReference type="AlphaFoldDB" id="A0A2H4V9V5"/>
<gene>
    <name evidence="2" type="ORF">BK007_01820</name>
</gene>
<organism evidence="2 3">
    <name type="scientific">Methanobacterium subterraneum</name>
    <dbReference type="NCBI Taxonomy" id="59277"/>
    <lineage>
        <taxon>Archaea</taxon>
        <taxon>Methanobacteriati</taxon>
        <taxon>Methanobacteriota</taxon>
        <taxon>Methanomada group</taxon>
        <taxon>Methanobacteria</taxon>
        <taxon>Methanobacteriales</taxon>
        <taxon>Methanobacteriaceae</taxon>
        <taxon>Methanobacterium</taxon>
    </lineage>
</organism>
<evidence type="ECO:0000313" key="3">
    <source>
        <dbReference type="Proteomes" id="UP000232806"/>
    </source>
</evidence>
<feature type="transmembrane region" description="Helical" evidence="1">
    <location>
        <begin position="212"/>
        <end position="237"/>
    </location>
</feature>
<dbReference type="OrthoDB" id="382825at2157"/>
<keyword evidence="1" id="KW-0812">Transmembrane</keyword>
<dbReference type="Proteomes" id="UP000232806">
    <property type="component" value="Chromosome"/>
</dbReference>
<feature type="transmembrane region" description="Helical" evidence="1">
    <location>
        <begin position="160"/>
        <end position="177"/>
    </location>
</feature>
<name>A0A2H4V9V5_9EURY</name>
<evidence type="ECO:0000313" key="2">
    <source>
        <dbReference type="EMBL" id="AUB54877.1"/>
    </source>
</evidence>
<feature type="transmembrane region" description="Helical" evidence="1">
    <location>
        <begin position="60"/>
        <end position="83"/>
    </location>
</feature>
<keyword evidence="1" id="KW-0472">Membrane</keyword>
<feature type="transmembrane region" description="Helical" evidence="1">
    <location>
        <begin position="134"/>
        <end position="154"/>
    </location>
</feature>
<protein>
    <submittedName>
        <fullName evidence="2">Uncharacterized protein</fullName>
    </submittedName>
</protein>
<dbReference type="GeneID" id="35120290"/>
<proteinExistence type="predicted"/>
<reference evidence="2 3" key="1">
    <citation type="submission" date="2016-10" db="EMBL/GenBank/DDBJ databases">
        <title>Comparative genomics between deep and shallow subseafloor isolates.</title>
        <authorList>
            <person name="Ishii S."/>
            <person name="Miller J.R."/>
            <person name="Sutton G."/>
            <person name="Suzuki S."/>
            <person name="Methe B."/>
            <person name="Inagaki F."/>
            <person name="Imachi H."/>
        </authorList>
    </citation>
    <scope>NUCLEOTIDE SEQUENCE [LARGE SCALE GENOMIC DNA]</scope>
    <source>
        <strain evidence="2 3">MO-MB1</strain>
    </source>
</reference>
<accession>A0A2H4V9V5</accession>
<sequence length="289" mass="33585">MDKIKILLLFAGIIVILESLASFLQFRSPLDLLFITMGMIAAINGFYIKDKEINETIAYFVIMCIINWSQWLILIYILFINGVYATSEIFILTIAPAMTLFLINRIIKYPRNNQKINNSRILDDKIKLILKDKIRFIMIFVGILLIFICLGSFLFSKNPVELFFTLVGAMAIIYGYYREDEKVKVLPPNYSKGMSRNFIYRDIKKVKVTPNYFVAMFFLFLLQWLILGIIVFVYPAYVTKEVLLSDVNYIAGAFCFAILASTFFFIQIQESKLVKINWQGIFIGKKKIF</sequence>
<dbReference type="RefSeq" id="WP_100904853.1">
    <property type="nucleotide sequence ID" value="NZ_CP017766.1"/>
</dbReference>
<dbReference type="EMBL" id="CP017766">
    <property type="protein sequence ID" value="AUB54877.1"/>
    <property type="molecule type" value="Genomic_DNA"/>
</dbReference>
<keyword evidence="1" id="KW-1133">Transmembrane helix</keyword>
<evidence type="ECO:0000256" key="1">
    <source>
        <dbReference type="SAM" id="Phobius"/>
    </source>
</evidence>
<feature type="transmembrane region" description="Helical" evidence="1">
    <location>
        <begin position="249"/>
        <end position="266"/>
    </location>
</feature>
<feature type="transmembrane region" description="Helical" evidence="1">
    <location>
        <begin position="31"/>
        <end position="48"/>
    </location>
</feature>
<feature type="transmembrane region" description="Helical" evidence="1">
    <location>
        <begin position="89"/>
        <end position="107"/>
    </location>
</feature>